<dbReference type="InterPro" id="IPR036936">
    <property type="entry name" value="CRIB_dom_sf"/>
</dbReference>
<keyword evidence="4" id="KW-0479">Metal-binding</keyword>
<evidence type="ECO:0000256" key="8">
    <source>
        <dbReference type="ARBA" id="ARBA00047899"/>
    </source>
</evidence>
<dbReference type="GO" id="GO:0005524">
    <property type="term" value="F:ATP binding"/>
    <property type="evidence" value="ECO:0007669"/>
    <property type="project" value="UniProtKB-KW"/>
</dbReference>
<keyword evidence="3" id="KW-0808">Transferase</keyword>
<dbReference type="GeneID" id="68115985"/>
<dbReference type="OrthoDB" id="2914378at2759"/>
<sequence>MPLNVPRNSRLVSILCHSCYGAEQENELLEHYEKEEKVISKQAAISSTSTNGLLTAADIANVEISKPTNFKRGIHIAIDEEQGVLKGVPEQWRTMVGEAHSYDNYRKMAEEDIAPYLIPEIGHEQNHDRSHSHEEGSEGFSALVITRPTEFTHHIHVDYDPERGFIGLPDAWKEILEKGLNKGDITIDEVMNHKEDAARIAGFIDGGLTLAPLKIPTAASKPKKRLPDFISNEDPTKIFSHLKPIDEGSTGVVMLGTHIKTNIKCAVKKIEIQQTTKLETLENELAMMESCSHPNIVQYMGAYHHDHYLWISMEFMDGGKLTDILYKTILREDEIAYVLKECLKALKYLHDSNKMHRDIKSDNVLVNSKGEVKLADFGFCVELTTKKEKRKSTVGTPYWMAPEVIRAIDYGPNVDIWSLGIMALEMAEGEPPLIELPVLRALFIIATQPPPTLREPHRWSSSFSSFLARCLVKDPAERASATELLEHPFLQNACAPSRMSDLLKKYHLLKH</sequence>
<accession>A0A6A5BFW4</accession>
<dbReference type="CDD" id="cd06614">
    <property type="entry name" value="STKc_PAK"/>
    <property type="match status" value="1"/>
</dbReference>
<comment type="catalytic activity">
    <reaction evidence="8">
        <text>L-threonyl-[protein] + ATP = O-phospho-L-threonyl-[protein] + ADP + H(+)</text>
        <dbReference type="Rhea" id="RHEA:46608"/>
        <dbReference type="Rhea" id="RHEA-COMP:11060"/>
        <dbReference type="Rhea" id="RHEA-COMP:11605"/>
        <dbReference type="ChEBI" id="CHEBI:15378"/>
        <dbReference type="ChEBI" id="CHEBI:30013"/>
        <dbReference type="ChEBI" id="CHEBI:30616"/>
        <dbReference type="ChEBI" id="CHEBI:61977"/>
        <dbReference type="ChEBI" id="CHEBI:456216"/>
        <dbReference type="EC" id="2.7.11.1"/>
    </reaction>
</comment>
<dbReference type="VEuPathDB" id="AmoebaDB:NfTy_010600"/>
<dbReference type="Gene3D" id="1.10.510.10">
    <property type="entry name" value="Transferase(Phosphotransferase) domain 1"/>
    <property type="match status" value="1"/>
</dbReference>
<feature type="domain" description="Protein kinase" evidence="10">
    <location>
        <begin position="239"/>
        <end position="490"/>
    </location>
</feature>
<dbReference type="GO" id="GO:0004674">
    <property type="term" value="F:protein serine/threonine kinase activity"/>
    <property type="evidence" value="ECO:0007669"/>
    <property type="project" value="UniProtKB-EC"/>
</dbReference>
<comment type="caution">
    <text evidence="12">The sequence shown here is derived from an EMBL/GenBank/DDBJ whole genome shotgun (WGS) entry which is preliminary data.</text>
</comment>
<name>A0A6A5BFW4_NAEFO</name>
<evidence type="ECO:0000256" key="7">
    <source>
        <dbReference type="ARBA" id="ARBA00022842"/>
    </source>
</evidence>
<keyword evidence="6" id="KW-0067">ATP-binding</keyword>
<gene>
    <name evidence="12" type="ORF">FDP41_008767</name>
</gene>
<dbReference type="Proteomes" id="UP000444721">
    <property type="component" value="Unassembled WGS sequence"/>
</dbReference>
<evidence type="ECO:0000256" key="6">
    <source>
        <dbReference type="ARBA" id="ARBA00022840"/>
    </source>
</evidence>
<dbReference type="PROSITE" id="PS50108">
    <property type="entry name" value="CRIB"/>
    <property type="match status" value="1"/>
</dbReference>
<dbReference type="PANTHER" id="PTHR45832:SF22">
    <property type="entry name" value="SERINE_THREONINE-PROTEIN KINASE SAMKA-RELATED"/>
    <property type="match status" value="1"/>
</dbReference>
<dbReference type="AlphaFoldDB" id="A0A6A5BFW4"/>
<dbReference type="SUPFAM" id="SSF56112">
    <property type="entry name" value="Protein kinase-like (PK-like)"/>
    <property type="match status" value="1"/>
</dbReference>
<dbReference type="FunFam" id="1.10.510.10:FF:000768">
    <property type="entry name" value="Non-specific serine/threonine protein kinase"/>
    <property type="match status" value="1"/>
</dbReference>
<evidence type="ECO:0000256" key="9">
    <source>
        <dbReference type="ARBA" id="ARBA00048679"/>
    </source>
</evidence>
<comment type="similarity">
    <text evidence="2">Belongs to the protein kinase superfamily. STE Ser/Thr protein kinase family. STE20 subfamily.</text>
</comment>
<dbReference type="Pfam" id="PF00069">
    <property type="entry name" value="Pkinase"/>
    <property type="match status" value="1"/>
</dbReference>
<dbReference type="PROSITE" id="PS50011">
    <property type="entry name" value="PROTEIN_KINASE_DOM"/>
    <property type="match status" value="1"/>
</dbReference>
<dbReference type="Pfam" id="PF00786">
    <property type="entry name" value="PBD"/>
    <property type="match status" value="2"/>
</dbReference>
<dbReference type="OMA" id="WMAAISI"/>
<dbReference type="InterPro" id="IPR011009">
    <property type="entry name" value="Kinase-like_dom_sf"/>
</dbReference>
<dbReference type="GO" id="GO:0046872">
    <property type="term" value="F:metal ion binding"/>
    <property type="evidence" value="ECO:0007669"/>
    <property type="project" value="UniProtKB-KW"/>
</dbReference>
<evidence type="ECO:0000259" key="10">
    <source>
        <dbReference type="PROSITE" id="PS50011"/>
    </source>
</evidence>
<evidence type="ECO:0000256" key="2">
    <source>
        <dbReference type="ARBA" id="ARBA00008874"/>
    </source>
</evidence>
<dbReference type="PANTHER" id="PTHR45832">
    <property type="entry name" value="SERINE/THREONINE-PROTEIN KINASE SAMKA-RELATED-RELATED"/>
    <property type="match status" value="1"/>
</dbReference>
<organism evidence="12 13">
    <name type="scientific">Naegleria fowleri</name>
    <name type="common">Brain eating amoeba</name>
    <dbReference type="NCBI Taxonomy" id="5763"/>
    <lineage>
        <taxon>Eukaryota</taxon>
        <taxon>Discoba</taxon>
        <taxon>Heterolobosea</taxon>
        <taxon>Tetramitia</taxon>
        <taxon>Eutetramitia</taxon>
        <taxon>Vahlkampfiidae</taxon>
        <taxon>Naegleria</taxon>
    </lineage>
</organism>
<evidence type="ECO:0000256" key="4">
    <source>
        <dbReference type="ARBA" id="ARBA00022723"/>
    </source>
</evidence>
<feature type="domain" description="CRIB" evidence="11">
    <location>
        <begin position="145"/>
        <end position="158"/>
    </location>
</feature>
<dbReference type="EMBL" id="VFQX01000064">
    <property type="protein sequence ID" value="KAF0972915.1"/>
    <property type="molecule type" value="Genomic_DNA"/>
</dbReference>
<dbReference type="VEuPathDB" id="AmoebaDB:FDP41_008767"/>
<comment type="cofactor">
    <cofactor evidence="1">
        <name>Mg(2+)</name>
        <dbReference type="ChEBI" id="CHEBI:18420"/>
    </cofactor>
</comment>
<dbReference type="RefSeq" id="XP_044557629.1">
    <property type="nucleotide sequence ID" value="XM_044712655.1"/>
</dbReference>
<dbReference type="InterPro" id="IPR051931">
    <property type="entry name" value="PAK3-like"/>
</dbReference>
<dbReference type="SMART" id="SM00220">
    <property type="entry name" value="S_TKc"/>
    <property type="match status" value="1"/>
</dbReference>
<keyword evidence="5" id="KW-0547">Nucleotide-binding</keyword>
<evidence type="ECO:0000256" key="3">
    <source>
        <dbReference type="ARBA" id="ARBA00022679"/>
    </source>
</evidence>
<protein>
    <recommendedName>
        <fullName evidence="14">Non-specific serine/threonine protein kinase</fullName>
    </recommendedName>
</protein>
<comment type="catalytic activity">
    <reaction evidence="9">
        <text>L-seryl-[protein] + ATP = O-phospho-L-seryl-[protein] + ADP + H(+)</text>
        <dbReference type="Rhea" id="RHEA:17989"/>
        <dbReference type="Rhea" id="RHEA-COMP:9863"/>
        <dbReference type="Rhea" id="RHEA-COMP:11604"/>
        <dbReference type="ChEBI" id="CHEBI:15378"/>
        <dbReference type="ChEBI" id="CHEBI:29999"/>
        <dbReference type="ChEBI" id="CHEBI:30616"/>
        <dbReference type="ChEBI" id="CHEBI:83421"/>
        <dbReference type="ChEBI" id="CHEBI:456216"/>
        <dbReference type="EC" id="2.7.11.1"/>
    </reaction>
</comment>
<keyword evidence="7" id="KW-0460">Magnesium</keyword>
<evidence type="ECO:0008006" key="14">
    <source>
        <dbReference type="Google" id="ProtNLM"/>
    </source>
</evidence>
<evidence type="ECO:0000256" key="5">
    <source>
        <dbReference type="ARBA" id="ARBA00022741"/>
    </source>
</evidence>
<dbReference type="InterPro" id="IPR000095">
    <property type="entry name" value="CRIB_dom"/>
</dbReference>
<reference evidence="12 13" key="1">
    <citation type="journal article" date="2019" name="Sci. Rep.">
        <title>Nanopore sequencing improves the draft genome of the human pathogenic amoeba Naegleria fowleri.</title>
        <authorList>
            <person name="Liechti N."/>
            <person name="Schurch N."/>
            <person name="Bruggmann R."/>
            <person name="Wittwer M."/>
        </authorList>
    </citation>
    <scope>NUCLEOTIDE SEQUENCE [LARGE SCALE GENOMIC DNA]</scope>
    <source>
        <strain evidence="12 13">ATCC 30894</strain>
    </source>
</reference>
<dbReference type="VEuPathDB" id="AmoebaDB:NF0095470"/>
<dbReference type="Gene3D" id="3.90.810.10">
    <property type="entry name" value="CRIB domain"/>
    <property type="match status" value="2"/>
</dbReference>
<keyword evidence="13" id="KW-1185">Reference proteome</keyword>
<evidence type="ECO:0000259" key="11">
    <source>
        <dbReference type="PROSITE" id="PS50108"/>
    </source>
</evidence>
<evidence type="ECO:0000256" key="1">
    <source>
        <dbReference type="ARBA" id="ARBA00001946"/>
    </source>
</evidence>
<proteinExistence type="inferred from homology"/>
<dbReference type="SMART" id="SM00285">
    <property type="entry name" value="PBD"/>
    <property type="match status" value="2"/>
</dbReference>
<dbReference type="InterPro" id="IPR000719">
    <property type="entry name" value="Prot_kinase_dom"/>
</dbReference>
<evidence type="ECO:0000313" key="12">
    <source>
        <dbReference type="EMBL" id="KAF0972915.1"/>
    </source>
</evidence>
<evidence type="ECO:0000313" key="13">
    <source>
        <dbReference type="Proteomes" id="UP000444721"/>
    </source>
</evidence>